<name>A0A4V2LUY8_9ACTN</name>
<dbReference type="AlphaFoldDB" id="A0A4V2LUY8"/>
<protein>
    <recommendedName>
        <fullName evidence="3">Leucine-rich repeat domain-containing protein</fullName>
    </recommendedName>
</protein>
<keyword evidence="2" id="KW-1185">Reference proteome</keyword>
<sequence>MATPAELYAAILADPDDLDLRRRYADAIEATDPDHAELIRIDLARSRPDRASALRYRRVIPRLAGPVAHLLVDWKVRNGLVELVTMTARAFVDHGAEVWAQLPVRHLTLVEAAGLMPEVAGVASLGRLVALDLSNNPIGDDGLAALAGSPYLGRLRWLGLANCGIGPAGAEALAASRNLPDLRYVELWGNPVEVTAKGVGQDIDGKPMWVEMPPLGRELDERYGPLPWLDIRWGWRLLGVARWDEV</sequence>
<dbReference type="OrthoDB" id="3389714at2"/>
<reference evidence="1 2" key="1">
    <citation type="submission" date="2019-02" db="EMBL/GenBank/DDBJ databases">
        <title>Jishengella sp. nov., isolated from a root of Zingiber montanum.</title>
        <authorList>
            <person name="Kuncharoen N."/>
            <person name="Kudo T."/>
            <person name="Masahiro Y."/>
            <person name="Ohkuma M."/>
            <person name="Tanasupawat S."/>
        </authorList>
    </citation>
    <scope>NUCLEOTIDE SEQUENCE [LARGE SCALE GENOMIC DNA]</scope>
    <source>
        <strain evidence="1 2">PLAI 1-1</strain>
    </source>
</reference>
<organism evidence="1 2">
    <name type="scientific">Micromonospora zingiberis</name>
    <dbReference type="NCBI Taxonomy" id="2053011"/>
    <lineage>
        <taxon>Bacteria</taxon>
        <taxon>Bacillati</taxon>
        <taxon>Actinomycetota</taxon>
        <taxon>Actinomycetes</taxon>
        <taxon>Micromonosporales</taxon>
        <taxon>Micromonosporaceae</taxon>
        <taxon>Micromonospora</taxon>
    </lineage>
</organism>
<evidence type="ECO:0000313" key="1">
    <source>
        <dbReference type="EMBL" id="TCB90715.1"/>
    </source>
</evidence>
<comment type="caution">
    <text evidence="1">The sequence shown here is derived from an EMBL/GenBank/DDBJ whole genome shotgun (WGS) entry which is preliminary data.</text>
</comment>
<dbReference type="Pfam" id="PF13516">
    <property type="entry name" value="LRR_6"/>
    <property type="match status" value="2"/>
</dbReference>
<dbReference type="SUPFAM" id="SSF52047">
    <property type="entry name" value="RNI-like"/>
    <property type="match status" value="1"/>
</dbReference>
<proteinExistence type="predicted"/>
<dbReference type="InterPro" id="IPR001611">
    <property type="entry name" value="Leu-rich_rpt"/>
</dbReference>
<dbReference type="EMBL" id="SJJR01000028">
    <property type="protein sequence ID" value="TCB90715.1"/>
    <property type="molecule type" value="Genomic_DNA"/>
</dbReference>
<evidence type="ECO:0000313" key="2">
    <source>
        <dbReference type="Proteomes" id="UP000292274"/>
    </source>
</evidence>
<dbReference type="Gene3D" id="3.80.10.10">
    <property type="entry name" value="Ribonuclease Inhibitor"/>
    <property type="match status" value="1"/>
</dbReference>
<gene>
    <name evidence="1" type="ORF">E0H26_26725</name>
</gene>
<dbReference type="InterPro" id="IPR032675">
    <property type="entry name" value="LRR_dom_sf"/>
</dbReference>
<dbReference type="SMART" id="SM00368">
    <property type="entry name" value="LRR_RI"/>
    <property type="match status" value="2"/>
</dbReference>
<accession>A0A4V2LUY8</accession>
<evidence type="ECO:0008006" key="3">
    <source>
        <dbReference type="Google" id="ProtNLM"/>
    </source>
</evidence>
<dbReference type="Proteomes" id="UP000292274">
    <property type="component" value="Unassembled WGS sequence"/>
</dbReference>